<dbReference type="InterPro" id="IPR000866">
    <property type="entry name" value="AhpC/TSA"/>
</dbReference>
<keyword evidence="2" id="KW-0201">Cytochrome c-type biogenesis</keyword>
<proteinExistence type="predicted"/>
<dbReference type="STRING" id="1914963.AWW67_14705"/>
<dbReference type="Gene3D" id="3.40.30.10">
    <property type="entry name" value="Glutaredoxin"/>
    <property type="match status" value="1"/>
</dbReference>
<organism evidence="7 8">
    <name type="scientific">Roseivirga seohaensis</name>
    <dbReference type="NCBI Taxonomy" id="1914963"/>
    <lineage>
        <taxon>Bacteria</taxon>
        <taxon>Pseudomonadati</taxon>
        <taxon>Bacteroidota</taxon>
        <taxon>Cytophagia</taxon>
        <taxon>Cytophagales</taxon>
        <taxon>Roseivirgaceae</taxon>
        <taxon>Roseivirga</taxon>
    </lineage>
</organism>
<gene>
    <name evidence="7" type="ORF">AWW67_14705</name>
</gene>
<dbReference type="PROSITE" id="PS51352">
    <property type="entry name" value="THIOREDOXIN_2"/>
    <property type="match status" value="1"/>
</dbReference>
<dbReference type="EMBL" id="LRPB01000002">
    <property type="protein sequence ID" value="KYG85621.1"/>
    <property type="molecule type" value="Genomic_DNA"/>
</dbReference>
<dbReference type="AlphaFoldDB" id="A0A150Y3U2"/>
<dbReference type="PANTHER" id="PTHR42852:SF6">
    <property type="entry name" value="THIOL:DISULFIDE INTERCHANGE PROTEIN DSBE"/>
    <property type="match status" value="1"/>
</dbReference>
<dbReference type="Pfam" id="PF00578">
    <property type="entry name" value="AhpC-TSA"/>
    <property type="match status" value="1"/>
</dbReference>
<comment type="subcellular location">
    <subcellularLocation>
        <location evidence="1">Cell envelope</location>
    </subcellularLocation>
</comment>
<name>A0A150Y3U2_9BACT</name>
<dbReference type="GO" id="GO:0016491">
    <property type="term" value="F:oxidoreductase activity"/>
    <property type="evidence" value="ECO:0007669"/>
    <property type="project" value="InterPro"/>
</dbReference>
<dbReference type="RefSeq" id="WP_062299783.1">
    <property type="nucleotide sequence ID" value="NZ_LRPB01000002.1"/>
</dbReference>
<protein>
    <recommendedName>
        <fullName evidence="6">Thioredoxin domain-containing protein</fullName>
    </recommendedName>
</protein>
<evidence type="ECO:0000256" key="1">
    <source>
        <dbReference type="ARBA" id="ARBA00004196"/>
    </source>
</evidence>
<evidence type="ECO:0000259" key="6">
    <source>
        <dbReference type="PROSITE" id="PS51352"/>
    </source>
</evidence>
<evidence type="ECO:0000313" key="7">
    <source>
        <dbReference type="EMBL" id="KYG85621.1"/>
    </source>
</evidence>
<feature type="domain" description="Thioredoxin" evidence="6">
    <location>
        <begin position="180"/>
        <end position="319"/>
    </location>
</feature>
<evidence type="ECO:0000256" key="4">
    <source>
        <dbReference type="ARBA" id="ARBA00023284"/>
    </source>
</evidence>
<dbReference type="SUPFAM" id="SSF52833">
    <property type="entry name" value="Thioredoxin-like"/>
    <property type="match status" value="1"/>
</dbReference>
<comment type="caution">
    <text evidence="7">The sequence shown here is derived from an EMBL/GenBank/DDBJ whole genome shotgun (WGS) entry which is preliminary data.</text>
</comment>
<sequence length="325" mass="37276">MRAHLIFTLLFASFVSLNAQDSLRLTFKLDGFKDKDQIRIDFSEGQFNLPTDKPEITISRKLNSPELMTVVYKSRIQSIWIDNNDIEVYIPKSGFVGGIISKGSPSQMLWDSLLAANKEEKAQILEKNIDHKVAHNFLASRSNLLLPKDTERLLAKTPESIQKTAKYNLNLLELDKGAKLKEGDQMMDFVANTIDGQKVNTNNLRGDFLILDFASTSCGWCWIAYPRMVEIVSEYDNLSVLTFNEDYNYKGWASLAEKREINLPWPVLWEAENKKEIFSKYGINVLPTYLLISPEGKILERWTSGKEEKIKKMLDKHNVTKRSSQ</sequence>
<dbReference type="InterPro" id="IPR013766">
    <property type="entry name" value="Thioredoxin_domain"/>
</dbReference>
<evidence type="ECO:0000256" key="3">
    <source>
        <dbReference type="ARBA" id="ARBA00023157"/>
    </source>
</evidence>
<evidence type="ECO:0000256" key="2">
    <source>
        <dbReference type="ARBA" id="ARBA00022748"/>
    </source>
</evidence>
<dbReference type="PANTHER" id="PTHR42852">
    <property type="entry name" value="THIOL:DISULFIDE INTERCHANGE PROTEIN DSBE"/>
    <property type="match status" value="1"/>
</dbReference>
<dbReference type="CDD" id="cd02966">
    <property type="entry name" value="TlpA_like_family"/>
    <property type="match status" value="1"/>
</dbReference>
<feature type="chain" id="PRO_5007575465" description="Thioredoxin domain-containing protein" evidence="5">
    <location>
        <begin position="20"/>
        <end position="325"/>
    </location>
</feature>
<dbReference type="InterPro" id="IPR036249">
    <property type="entry name" value="Thioredoxin-like_sf"/>
</dbReference>
<accession>A0A150Y3U2</accession>
<dbReference type="GO" id="GO:0016209">
    <property type="term" value="F:antioxidant activity"/>
    <property type="evidence" value="ECO:0007669"/>
    <property type="project" value="InterPro"/>
</dbReference>
<keyword evidence="4" id="KW-0676">Redox-active center</keyword>
<dbReference type="InterPro" id="IPR050553">
    <property type="entry name" value="Thioredoxin_ResA/DsbE_sf"/>
</dbReference>
<dbReference type="GO" id="GO:0017004">
    <property type="term" value="P:cytochrome complex assembly"/>
    <property type="evidence" value="ECO:0007669"/>
    <property type="project" value="UniProtKB-KW"/>
</dbReference>
<reference evidence="7 8" key="1">
    <citation type="submission" date="2016-01" db="EMBL/GenBank/DDBJ databases">
        <title>Genome sequencing of Roseivirga seohaensis SW-152.</title>
        <authorList>
            <person name="Selvaratnam C."/>
            <person name="Thevarajoo S."/>
            <person name="Goh K.M."/>
            <person name="Ee R."/>
            <person name="Chan K.-G."/>
            <person name="Chong C.S."/>
        </authorList>
    </citation>
    <scope>NUCLEOTIDE SEQUENCE [LARGE SCALE GENOMIC DNA]</scope>
    <source>
        <strain evidence="7 8">SW-152</strain>
    </source>
</reference>
<feature type="signal peptide" evidence="5">
    <location>
        <begin position="1"/>
        <end position="19"/>
    </location>
</feature>
<keyword evidence="3" id="KW-1015">Disulfide bond</keyword>
<evidence type="ECO:0000313" key="8">
    <source>
        <dbReference type="Proteomes" id="UP000075663"/>
    </source>
</evidence>
<dbReference type="Proteomes" id="UP000075663">
    <property type="component" value="Unassembled WGS sequence"/>
</dbReference>
<keyword evidence="5" id="KW-0732">Signal</keyword>
<dbReference type="GO" id="GO:0030313">
    <property type="term" value="C:cell envelope"/>
    <property type="evidence" value="ECO:0007669"/>
    <property type="project" value="UniProtKB-SubCell"/>
</dbReference>
<evidence type="ECO:0000256" key="5">
    <source>
        <dbReference type="SAM" id="SignalP"/>
    </source>
</evidence>